<feature type="transmembrane region" description="Helical" evidence="2">
    <location>
        <begin position="214"/>
        <end position="235"/>
    </location>
</feature>
<sequence>MLSLNITKEKIKIVIAMLIWGTIGIFVREIDLGSVDIAFFRALIGSIFLFFLGIFKHEKLAGAEFKKNLPILMLSGAIIGVNWVLLFQAYKYTTISNATLSYYLAPVFIVILSSFILKEKLSTKKITYIFIALIGLFLILQTGEKSAISSYNHVKGILFGLSGAVLYAIVVMLNKHIKCLPTFTVTLLQLFVAAIILLPFVISENTFDLKSVDMKSWIIMLLVGIIHTGVAYLLYFSAIKEVKGQSIAILSYIDPIFAVLISFVFLDEPMGVLQILGGLLILGSAYLSEGK</sequence>
<keyword evidence="5" id="KW-1185">Reference proteome</keyword>
<feature type="transmembrane region" description="Helical" evidence="2">
    <location>
        <begin position="154"/>
        <end position="173"/>
    </location>
</feature>
<dbReference type="Gene3D" id="1.10.3730.20">
    <property type="match status" value="1"/>
</dbReference>
<dbReference type="STRING" id="415015.SAMN05660462_00267"/>
<keyword evidence="2" id="KW-1133">Transmembrane helix</keyword>
<evidence type="ECO:0000256" key="2">
    <source>
        <dbReference type="SAM" id="Phobius"/>
    </source>
</evidence>
<gene>
    <name evidence="4" type="ORF">SAMN05660462_00267</name>
</gene>
<dbReference type="Pfam" id="PF00892">
    <property type="entry name" value="EamA"/>
    <property type="match status" value="2"/>
</dbReference>
<evidence type="ECO:0000313" key="5">
    <source>
        <dbReference type="Proteomes" id="UP000198625"/>
    </source>
</evidence>
<evidence type="ECO:0000313" key="4">
    <source>
        <dbReference type="EMBL" id="SDY54070.1"/>
    </source>
</evidence>
<name>A0A1H3KPU7_9FIRM</name>
<dbReference type="SUPFAM" id="SSF103481">
    <property type="entry name" value="Multidrug resistance efflux transporter EmrE"/>
    <property type="match status" value="2"/>
</dbReference>
<feature type="domain" description="EamA" evidence="3">
    <location>
        <begin position="13"/>
        <end position="140"/>
    </location>
</feature>
<dbReference type="PANTHER" id="PTHR22911:SF102">
    <property type="entry name" value="MEMBRANE PROTEIN"/>
    <property type="match status" value="1"/>
</dbReference>
<feature type="transmembrane region" description="Helical" evidence="2">
    <location>
        <begin position="180"/>
        <end position="202"/>
    </location>
</feature>
<feature type="transmembrane region" description="Helical" evidence="2">
    <location>
        <begin position="69"/>
        <end position="88"/>
    </location>
</feature>
<feature type="domain" description="EamA" evidence="3">
    <location>
        <begin position="155"/>
        <end position="287"/>
    </location>
</feature>
<dbReference type="AlphaFoldDB" id="A0A1H3KPU7"/>
<dbReference type="InterPro" id="IPR000620">
    <property type="entry name" value="EamA_dom"/>
</dbReference>
<organism evidence="4 5">
    <name type="scientific">Proteiniborus ethanoligenes</name>
    <dbReference type="NCBI Taxonomy" id="415015"/>
    <lineage>
        <taxon>Bacteria</taxon>
        <taxon>Bacillati</taxon>
        <taxon>Bacillota</taxon>
        <taxon>Clostridia</taxon>
        <taxon>Eubacteriales</taxon>
        <taxon>Proteiniborus</taxon>
    </lineage>
</organism>
<feature type="transmembrane region" description="Helical" evidence="2">
    <location>
        <begin position="272"/>
        <end position="288"/>
    </location>
</feature>
<feature type="transmembrane region" description="Helical" evidence="2">
    <location>
        <begin position="100"/>
        <end position="117"/>
    </location>
</feature>
<dbReference type="Proteomes" id="UP000198625">
    <property type="component" value="Unassembled WGS sequence"/>
</dbReference>
<proteinExistence type="inferred from homology"/>
<keyword evidence="2" id="KW-0472">Membrane</keyword>
<feature type="transmembrane region" description="Helical" evidence="2">
    <location>
        <begin position="37"/>
        <end position="57"/>
    </location>
</feature>
<keyword evidence="2" id="KW-0812">Transmembrane</keyword>
<dbReference type="InterPro" id="IPR037185">
    <property type="entry name" value="EmrE-like"/>
</dbReference>
<dbReference type="PANTHER" id="PTHR22911">
    <property type="entry name" value="ACYL-MALONYL CONDENSING ENZYME-RELATED"/>
    <property type="match status" value="1"/>
</dbReference>
<evidence type="ECO:0000259" key="3">
    <source>
        <dbReference type="Pfam" id="PF00892"/>
    </source>
</evidence>
<dbReference type="OrthoDB" id="9814238at2"/>
<dbReference type="GO" id="GO:0016020">
    <property type="term" value="C:membrane"/>
    <property type="evidence" value="ECO:0007669"/>
    <property type="project" value="InterPro"/>
</dbReference>
<reference evidence="5" key="1">
    <citation type="submission" date="2016-10" db="EMBL/GenBank/DDBJ databases">
        <authorList>
            <person name="Varghese N."/>
            <person name="Submissions S."/>
        </authorList>
    </citation>
    <scope>NUCLEOTIDE SEQUENCE [LARGE SCALE GENOMIC DNA]</scope>
    <source>
        <strain evidence="5">DSM 21650</strain>
    </source>
</reference>
<feature type="transmembrane region" description="Helical" evidence="2">
    <location>
        <begin position="247"/>
        <end position="266"/>
    </location>
</feature>
<feature type="transmembrane region" description="Helical" evidence="2">
    <location>
        <begin position="12"/>
        <end position="31"/>
    </location>
</feature>
<evidence type="ECO:0000256" key="1">
    <source>
        <dbReference type="ARBA" id="ARBA00007362"/>
    </source>
</evidence>
<feature type="transmembrane region" description="Helical" evidence="2">
    <location>
        <begin position="126"/>
        <end position="142"/>
    </location>
</feature>
<protein>
    <submittedName>
        <fullName evidence="4">RarD protein</fullName>
    </submittedName>
</protein>
<accession>A0A1H3KPU7</accession>
<dbReference type="EMBL" id="FNQE01000002">
    <property type="protein sequence ID" value="SDY54070.1"/>
    <property type="molecule type" value="Genomic_DNA"/>
</dbReference>
<comment type="similarity">
    <text evidence="1">Belongs to the EamA transporter family.</text>
</comment>